<keyword evidence="2" id="KW-1185">Reference proteome</keyword>
<dbReference type="Pfam" id="PF07611">
    <property type="entry name" value="DUF1574"/>
    <property type="match status" value="1"/>
</dbReference>
<dbReference type="InterPro" id="IPR011468">
    <property type="entry name" value="DUF1574"/>
</dbReference>
<proteinExistence type="predicted"/>
<dbReference type="AlphaFoldDB" id="A0A1G7EX21"/>
<sequence>MSTAIRSVLGKLLLACSLGGLLYAILLHCSDQGRQRDSAIFQLEQLKTRLRQPHPRQNILLGDSRALAVNFSGTLADAPVNLAFSNSGGLYPYIYCLQNYLENHPAPQRIYWSFIPLMLTDTWEIFKQPAPVGVPEIYRAARLYTLKNLLNPRDYPIFMRFPASSRAILAAKLLIDPEAAIQYLASGGRPADFSRNYNPASGALLFDLERQWHYTESTYLEQVPFVPAQQAIAFFEQFLELARQHQIQVCCFNMPIPRPIHEKRQQQGFYRRYFAILEDFRSRFPETFFYSDLIPAYDCDEFSDGSHLNKAGADHFEHETWPQLVRNFPQGERG</sequence>
<dbReference type="RefSeq" id="WP_092080643.1">
    <property type="nucleotide sequence ID" value="NZ_FNAQ01000024.1"/>
</dbReference>
<reference evidence="2" key="1">
    <citation type="submission" date="2016-10" db="EMBL/GenBank/DDBJ databases">
        <authorList>
            <person name="Varghese N."/>
            <person name="Submissions S."/>
        </authorList>
    </citation>
    <scope>NUCLEOTIDE SEQUENCE [LARGE SCALE GENOMIC DNA]</scope>
    <source>
        <strain evidence="2">DSM 8987</strain>
    </source>
</reference>
<evidence type="ECO:0008006" key="3">
    <source>
        <dbReference type="Google" id="ProtNLM"/>
    </source>
</evidence>
<accession>A0A1G7EX21</accession>
<dbReference type="OrthoDB" id="2032068at2"/>
<name>A0A1G7EX21_9BACT</name>
<organism evidence="1 2">
    <name type="scientific">Desulfuromonas thiophila</name>
    <dbReference type="NCBI Taxonomy" id="57664"/>
    <lineage>
        <taxon>Bacteria</taxon>
        <taxon>Pseudomonadati</taxon>
        <taxon>Thermodesulfobacteriota</taxon>
        <taxon>Desulfuromonadia</taxon>
        <taxon>Desulfuromonadales</taxon>
        <taxon>Desulfuromonadaceae</taxon>
        <taxon>Desulfuromonas</taxon>
    </lineage>
</organism>
<dbReference type="SUPFAM" id="SSF52266">
    <property type="entry name" value="SGNH hydrolase"/>
    <property type="match status" value="1"/>
</dbReference>
<evidence type="ECO:0000313" key="1">
    <source>
        <dbReference type="EMBL" id="SDE68209.1"/>
    </source>
</evidence>
<dbReference type="Proteomes" id="UP000243205">
    <property type="component" value="Unassembled WGS sequence"/>
</dbReference>
<evidence type="ECO:0000313" key="2">
    <source>
        <dbReference type="Proteomes" id="UP000243205"/>
    </source>
</evidence>
<protein>
    <recommendedName>
        <fullName evidence="3">DUF1574 domain-containing protein</fullName>
    </recommendedName>
</protein>
<dbReference type="EMBL" id="FNAQ01000024">
    <property type="protein sequence ID" value="SDE68209.1"/>
    <property type="molecule type" value="Genomic_DNA"/>
</dbReference>
<gene>
    <name evidence="1" type="ORF">SAMN05661003_12417</name>
</gene>
<dbReference type="STRING" id="57664.SAMN05661003_12417"/>